<evidence type="ECO:0000313" key="6">
    <source>
        <dbReference type="Proteomes" id="UP000607559"/>
    </source>
</evidence>
<evidence type="ECO:0000256" key="2">
    <source>
        <dbReference type="SAM" id="MobiDB-lite"/>
    </source>
</evidence>
<name>A0A8J2U9Y3_9BACT</name>
<dbReference type="PANTHER" id="PTHR30469">
    <property type="entry name" value="MULTIDRUG RESISTANCE PROTEIN MDTA"/>
    <property type="match status" value="1"/>
</dbReference>
<evidence type="ECO:0000256" key="1">
    <source>
        <dbReference type="ARBA" id="ARBA00009477"/>
    </source>
</evidence>
<keyword evidence="6" id="KW-1185">Reference proteome</keyword>
<comment type="caution">
    <text evidence="5">The sequence shown here is derived from an EMBL/GenBank/DDBJ whole genome shotgun (WGS) entry which is preliminary data.</text>
</comment>
<gene>
    <name evidence="5" type="ORF">GCM10011511_10610</name>
</gene>
<dbReference type="Gene3D" id="2.40.420.20">
    <property type="match status" value="1"/>
</dbReference>
<evidence type="ECO:0000313" key="5">
    <source>
        <dbReference type="EMBL" id="GGA89275.1"/>
    </source>
</evidence>
<dbReference type="SUPFAM" id="SSF111369">
    <property type="entry name" value="HlyD-like secretion proteins"/>
    <property type="match status" value="1"/>
</dbReference>
<dbReference type="InterPro" id="IPR058647">
    <property type="entry name" value="BSH_CzcB-like"/>
</dbReference>
<reference evidence="5" key="1">
    <citation type="journal article" date="2014" name="Int. J. Syst. Evol. Microbiol.">
        <title>Complete genome sequence of Corynebacterium casei LMG S-19264T (=DSM 44701T), isolated from a smear-ripened cheese.</title>
        <authorList>
            <consortium name="US DOE Joint Genome Institute (JGI-PGF)"/>
            <person name="Walter F."/>
            <person name="Albersmeier A."/>
            <person name="Kalinowski J."/>
            <person name="Ruckert C."/>
        </authorList>
    </citation>
    <scope>NUCLEOTIDE SEQUENCE</scope>
    <source>
        <strain evidence="5">CGMCC 1.15448</strain>
    </source>
</reference>
<dbReference type="EMBL" id="BMJC01000001">
    <property type="protein sequence ID" value="GGA89275.1"/>
    <property type="molecule type" value="Genomic_DNA"/>
</dbReference>
<dbReference type="GO" id="GO:0015562">
    <property type="term" value="F:efflux transmembrane transporter activity"/>
    <property type="evidence" value="ECO:0007669"/>
    <property type="project" value="TreeGrafter"/>
</dbReference>
<dbReference type="Proteomes" id="UP000607559">
    <property type="component" value="Unassembled WGS sequence"/>
</dbReference>
<comment type="similarity">
    <text evidence="1">Belongs to the membrane fusion protein (MFP) (TC 8.A.1) family.</text>
</comment>
<feature type="domain" description="CusB-like beta-barrel" evidence="3">
    <location>
        <begin position="214"/>
        <end position="285"/>
    </location>
</feature>
<feature type="region of interest" description="Disordered" evidence="2">
    <location>
        <begin position="15"/>
        <end position="34"/>
    </location>
</feature>
<evidence type="ECO:0000259" key="4">
    <source>
        <dbReference type="Pfam" id="PF25973"/>
    </source>
</evidence>
<proteinExistence type="inferred from homology"/>
<dbReference type="Gene3D" id="1.10.287.470">
    <property type="entry name" value="Helix hairpin bin"/>
    <property type="match status" value="1"/>
</dbReference>
<dbReference type="InterPro" id="IPR058792">
    <property type="entry name" value="Beta-barrel_RND_2"/>
</dbReference>
<dbReference type="NCBIfam" id="TIGR01730">
    <property type="entry name" value="RND_mfp"/>
    <property type="match status" value="1"/>
</dbReference>
<sequence length="362" mass="39620">MLAACGLVLALNSCSSSDGEEKKNDTPKKDSAAAPAATFQLQKGQLSTDLFVPGELIAFQQVDLYAKVNSFVKKLYVDVGSEVKEGQLLAVMEAPELQSQLASAESRVKAQEAIYIASKANYDRIVETSKTPGTISQNDVDQADARQKSDLAQWDAAKSSYKEIAETLKYLEVRAPFSGVISNRNVNPGAYVGPSGKGSDLPMFTLQEQDHLRLVVSVPEALTGYLRDKDEVKFTVKSMPDHKFSATVRRLAGALDNHLRAERTEMDVYPKHRELLPGMVAEVDLPLPARDSTFIVPASAVVNSTERVFVIRVTPDRKAEWIDVKTGRSQGGKTEVYSNKLQEGDQLVKVASEEVRDGTAIR</sequence>
<organism evidence="5 6">
    <name type="scientific">Puia dinghuensis</name>
    <dbReference type="NCBI Taxonomy" id="1792502"/>
    <lineage>
        <taxon>Bacteria</taxon>
        <taxon>Pseudomonadati</taxon>
        <taxon>Bacteroidota</taxon>
        <taxon>Chitinophagia</taxon>
        <taxon>Chitinophagales</taxon>
        <taxon>Chitinophagaceae</taxon>
        <taxon>Puia</taxon>
    </lineage>
</organism>
<dbReference type="Pfam" id="PF25954">
    <property type="entry name" value="Beta-barrel_RND_2"/>
    <property type="match status" value="1"/>
</dbReference>
<dbReference type="AlphaFoldDB" id="A0A8J2U9Y3"/>
<reference evidence="5" key="2">
    <citation type="submission" date="2020-09" db="EMBL/GenBank/DDBJ databases">
        <authorList>
            <person name="Sun Q."/>
            <person name="Zhou Y."/>
        </authorList>
    </citation>
    <scope>NUCLEOTIDE SEQUENCE</scope>
    <source>
        <strain evidence="5">CGMCC 1.15448</strain>
    </source>
</reference>
<evidence type="ECO:0000259" key="3">
    <source>
        <dbReference type="Pfam" id="PF25954"/>
    </source>
</evidence>
<dbReference type="PANTHER" id="PTHR30469:SF37">
    <property type="entry name" value="RAGD PROTEIN"/>
    <property type="match status" value="1"/>
</dbReference>
<protein>
    <submittedName>
        <fullName evidence="5">Secretion protein HlyD</fullName>
    </submittedName>
</protein>
<feature type="compositionally biased region" description="Basic and acidic residues" evidence="2">
    <location>
        <begin position="19"/>
        <end position="31"/>
    </location>
</feature>
<dbReference type="Gene3D" id="2.40.30.170">
    <property type="match status" value="1"/>
</dbReference>
<dbReference type="Gene3D" id="2.40.50.100">
    <property type="match status" value="1"/>
</dbReference>
<dbReference type="Pfam" id="PF25973">
    <property type="entry name" value="BSH_CzcB"/>
    <property type="match status" value="1"/>
</dbReference>
<dbReference type="GO" id="GO:1990281">
    <property type="term" value="C:efflux pump complex"/>
    <property type="evidence" value="ECO:0007669"/>
    <property type="project" value="TreeGrafter"/>
</dbReference>
<dbReference type="InterPro" id="IPR006143">
    <property type="entry name" value="RND_pump_MFP"/>
</dbReference>
<accession>A0A8J2U9Y3</accession>
<feature type="domain" description="CzcB-like barrel-sandwich hybrid" evidence="4">
    <location>
        <begin position="62"/>
        <end position="193"/>
    </location>
</feature>